<dbReference type="Proteomes" id="UP000726737">
    <property type="component" value="Unassembled WGS sequence"/>
</dbReference>
<dbReference type="EMBL" id="JAAAJA010000613">
    <property type="protein sequence ID" value="KAG0251188.1"/>
    <property type="molecule type" value="Genomic_DNA"/>
</dbReference>
<evidence type="ECO:0000256" key="1">
    <source>
        <dbReference type="SAM" id="MobiDB-lite"/>
    </source>
</evidence>
<feature type="compositionally biased region" description="Basic and acidic residues" evidence="1">
    <location>
        <begin position="253"/>
        <end position="275"/>
    </location>
</feature>
<sequence length="441" mass="49433">MTSATSAWSSLFQNDLPTNRSYTEEAIDNDLLTPEQVIEKAQSSAGLLVEMVVALSKEDGATFQSLESNDLLMAMHLECQEMSDYLDERIWHDTNDNDGPGTSNAHAMQRIKDEEAQIAALINCNEHVQAALKRYGELRDCLRAKELGEEEEALSRAYAASNQISHHRDDIEYDHGYNYNYGDNFEYNDYDYDKDADADANAGEDDYIRNGISIAGHDARQHHLRKSEQPLVWKLDPREDFKANKMKNKKHMDKAERQRMENERMLERRQPKASHEQQQQQEQEQLEGDSDDDQQPLEEVAAAAATLETMTLDDVVDKDTTVDGAAEDVTPISAPELMSVSEKGHLHGGKDILEKKSADTPAASPEMEGLRVIEEEKDVENKDVKVVEDDNEGILSDDSWEEIPRQIDMVTVSSSTSSSSSSFLITNGSMPTSPSPGMRGL</sequence>
<keyword evidence="3" id="KW-1185">Reference proteome</keyword>
<feature type="compositionally biased region" description="Low complexity" evidence="1">
    <location>
        <begin position="411"/>
        <end position="422"/>
    </location>
</feature>
<gene>
    <name evidence="2" type="ORF">BG011_007801</name>
</gene>
<feature type="region of interest" description="Disordered" evidence="1">
    <location>
        <begin position="324"/>
        <end position="376"/>
    </location>
</feature>
<feature type="region of interest" description="Disordered" evidence="1">
    <location>
        <begin position="236"/>
        <end position="295"/>
    </location>
</feature>
<comment type="caution">
    <text evidence="2">The sequence shown here is derived from an EMBL/GenBank/DDBJ whole genome shotgun (WGS) entry which is preliminary data.</text>
</comment>
<accession>A0A9P6PQ91</accession>
<evidence type="ECO:0000313" key="2">
    <source>
        <dbReference type="EMBL" id="KAG0251188.1"/>
    </source>
</evidence>
<dbReference type="AlphaFoldDB" id="A0A9P6PQ91"/>
<feature type="region of interest" description="Disordered" evidence="1">
    <location>
        <begin position="381"/>
        <end position="400"/>
    </location>
</feature>
<protein>
    <submittedName>
        <fullName evidence="2">Uncharacterized protein</fullName>
    </submittedName>
</protein>
<name>A0A9P6PQ91_9FUNG</name>
<dbReference type="OrthoDB" id="2416955at2759"/>
<feature type="compositionally biased region" description="Polar residues" evidence="1">
    <location>
        <begin position="423"/>
        <end position="432"/>
    </location>
</feature>
<feature type="compositionally biased region" description="Basic and acidic residues" evidence="1">
    <location>
        <begin position="342"/>
        <end position="358"/>
    </location>
</feature>
<feature type="compositionally biased region" description="Acidic residues" evidence="1">
    <location>
        <begin position="284"/>
        <end position="295"/>
    </location>
</feature>
<evidence type="ECO:0000313" key="3">
    <source>
        <dbReference type="Proteomes" id="UP000726737"/>
    </source>
</evidence>
<proteinExistence type="predicted"/>
<reference evidence="2" key="1">
    <citation type="journal article" date="2020" name="Fungal Divers.">
        <title>Resolving the Mortierellaceae phylogeny through synthesis of multi-gene phylogenetics and phylogenomics.</title>
        <authorList>
            <person name="Vandepol N."/>
            <person name="Liber J."/>
            <person name="Desiro A."/>
            <person name="Na H."/>
            <person name="Kennedy M."/>
            <person name="Barry K."/>
            <person name="Grigoriev I.V."/>
            <person name="Miller A.N."/>
            <person name="O'Donnell K."/>
            <person name="Stajich J.E."/>
            <person name="Bonito G."/>
        </authorList>
    </citation>
    <scope>NUCLEOTIDE SEQUENCE</scope>
    <source>
        <strain evidence="2">KOD948</strain>
    </source>
</reference>
<organism evidence="2 3">
    <name type="scientific">Mortierella polycephala</name>
    <dbReference type="NCBI Taxonomy" id="41804"/>
    <lineage>
        <taxon>Eukaryota</taxon>
        <taxon>Fungi</taxon>
        <taxon>Fungi incertae sedis</taxon>
        <taxon>Mucoromycota</taxon>
        <taxon>Mortierellomycotina</taxon>
        <taxon>Mortierellomycetes</taxon>
        <taxon>Mortierellales</taxon>
        <taxon>Mortierellaceae</taxon>
        <taxon>Mortierella</taxon>
    </lineage>
</organism>
<feature type="region of interest" description="Disordered" evidence="1">
    <location>
        <begin position="411"/>
        <end position="441"/>
    </location>
</feature>